<evidence type="ECO:0000256" key="1">
    <source>
        <dbReference type="SAM" id="MobiDB-lite"/>
    </source>
</evidence>
<gene>
    <name evidence="3" type="ORF">Vbra_20055</name>
</gene>
<accession>A0A0G4E963</accession>
<sequence length="307" mass="34692">MAPAADDSPRESEPLLAYRALEAPIVEDEGIFADCLGCFYAFSECLTEKEKAALRRYKKKASVQYDPQSPEHEALLCKYFRLAFHLPDDVDVPEKADQWKELGFQNGDPRSDFRGGGLLSLQCMIYFAHKYSHHFETLMRESNRDYAARRARDPASSSYGMNGRGDSQDGTGGDHQQQRRQEGEPWEYPLSAVFVNITHFLVLYLKLNHAPGHNPAVGSDTASKKCLKAFARLALDERDCALEELFCCAAIRIHRLWKIKSLSPSTTLTDFPEVMQNTKRAIVGLFSRRPDHVLEFHQLFDTVAAAA</sequence>
<dbReference type="PANTHER" id="PTHR12771">
    <property type="entry name" value="ENGULFMENT AND CELL MOTILITY"/>
    <property type="match status" value="1"/>
</dbReference>
<name>A0A0G4E963_VITBC</name>
<evidence type="ECO:0000313" key="3">
    <source>
        <dbReference type="EMBL" id="CEL92100.1"/>
    </source>
</evidence>
<protein>
    <recommendedName>
        <fullName evidence="2">ELMO domain-containing protein</fullName>
    </recommendedName>
</protein>
<dbReference type="AlphaFoldDB" id="A0A0G4E963"/>
<evidence type="ECO:0000259" key="2">
    <source>
        <dbReference type="PROSITE" id="PS51335"/>
    </source>
</evidence>
<dbReference type="OMA" id="TEEMCKS"/>
<dbReference type="InParanoid" id="A0A0G4E963"/>
<feature type="domain" description="ELMO" evidence="2">
    <location>
        <begin position="71"/>
        <end position="286"/>
    </location>
</feature>
<reference evidence="3 4" key="1">
    <citation type="submission" date="2014-11" db="EMBL/GenBank/DDBJ databases">
        <authorList>
            <person name="Zhu J."/>
            <person name="Qi W."/>
            <person name="Song R."/>
        </authorList>
    </citation>
    <scope>NUCLEOTIDE SEQUENCE [LARGE SCALE GENOMIC DNA]</scope>
</reference>
<dbReference type="OrthoDB" id="67155at2759"/>
<dbReference type="InterPro" id="IPR006816">
    <property type="entry name" value="ELMO_dom"/>
</dbReference>
<dbReference type="PROSITE" id="PS51335">
    <property type="entry name" value="ELMO"/>
    <property type="match status" value="1"/>
</dbReference>
<dbReference type="PhylomeDB" id="A0A0G4E963"/>
<evidence type="ECO:0000313" key="4">
    <source>
        <dbReference type="Proteomes" id="UP000041254"/>
    </source>
</evidence>
<feature type="region of interest" description="Disordered" evidence="1">
    <location>
        <begin position="146"/>
        <end position="183"/>
    </location>
</feature>
<dbReference type="Proteomes" id="UP000041254">
    <property type="component" value="Unassembled WGS sequence"/>
</dbReference>
<organism evidence="3 4">
    <name type="scientific">Vitrella brassicaformis (strain CCMP3155)</name>
    <dbReference type="NCBI Taxonomy" id="1169540"/>
    <lineage>
        <taxon>Eukaryota</taxon>
        <taxon>Sar</taxon>
        <taxon>Alveolata</taxon>
        <taxon>Colpodellida</taxon>
        <taxon>Vitrellaceae</taxon>
        <taxon>Vitrella</taxon>
    </lineage>
</organism>
<proteinExistence type="predicted"/>
<dbReference type="VEuPathDB" id="CryptoDB:Vbra_20055"/>
<dbReference type="InterPro" id="IPR050868">
    <property type="entry name" value="ELMO_domain-containing"/>
</dbReference>
<keyword evidence="4" id="KW-1185">Reference proteome</keyword>
<dbReference type="EMBL" id="CDMY01000047">
    <property type="protein sequence ID" value="CEL92100.1"/>
    <property type="molecule type" value="Genomic_DNA"/>
</dbReference>
<dbReference type="Pfam" id="PF04727">
    <property type="entry name" value="ELMO_CED12"/>
    <property type="match status" value="1"/>
</dbReference>
<dbReference type="PANTHER" id="PTHR12771:SF56">
    <property type="entry name" value="CED-12"/>
    <property type="match status" value="1"/>
</dbReference>